<dbReference type="AlphaFoldDB" id="A0A2H3C3B7"/>
<keyword evidence="2" id="KW-1185">Reference proteome</keyword>
<evidence type="ECO:0000313" key="2">
    <source>
        <dbReference type="Proteomes" id="UP000218334"/>
    </source>
</evidence>
<dbReference type="Proteomes" id="UP000218334">
    <property type="component" value="Unassembled WGS sequence"/>
</dbReference>
<accession>A0A2H3C3B7</accession>
<sequence length="163" mass="18821">MPVIVLLDDLELIKPEDINDPWAFFQELEALKRIEEDFKERMKVKTQAAIQHARQKDEAFHTRIHSKMPKRVSMQEETAEPITSDPTTIVVSRRQTDDTRLWREGVRACMNFGGRPGAGGVFWPASGTRSDRRFRQEPQLSSLHHDNPSRIIIILVIFRTDSG</sequence>
<dbReference type="EMBL" id="KZ293416">
    <property type="protein sequence ID" value="PBK76380.1"/>
    <property type="molecule type" value="Genomic_DNA"/>
</dbReference>
<gene>
    <name evidence="1" type="ORF">ARMSODRAFT_1041172</name>
</gene>
<evidence type="ECO:0000313" key="1">
    <source>
        <dbReference type="EMBL" id="PBK76380.1"/>
    </source>
</evidence>
<organism evidence="1 2">
    <name type="scientific">Armillaria solidipes</name>
    <dbReference type="NCBI Taxonomy" id="1076256"/>
    <lineage>
        <taxon>Eukaryota</taxon>
        <taxon>Fungi</taxon>
        <taxon>Dikarya</taxon>
        <taxon>Basidiomycota</taxon>
        <taxon>Agaricomycotina</taxon>
        <taxon>Agaricomycetes</taxon>
        <taxon>Agaricomycetidae</taxon>
        <taxon>Agaricales</taxon>
        <taxon>Marasmiineae</taxon>
        <taxon>Physalacriaceae</taxon>
        <taxon>Armillaria</taxon>
    </lineage>
</organism>
<name>A0A2H3C3B7_9AGAR</name>
<reference evidence="2" key="1">
    <citation type="journal article" date="2017" name="Nat. Ecol. Evol.">
        <title>Genome expansion and lineage-specific genetic innovations in the forest pathogenic fungi Armillaria.</title>
        <authorList>
            <person name="Sipos G."/>
            <person name="Prasanna A.N."/>
            <person name="Walter M.C."/>
            <person name="O'Connor E."/>
            <person name="Balint B."/>
            <person name="Krizsan K."/>
            <person name="Kiss B."/>
            <person name="Hess J."/>
            <person name="Varga T."/>
            <person name="Slot J."/>
            <person name="Riley R."/>
            <person name="Boka B."/>
            <person name="Rigling D."/>
            <person name="Barry K."/>
            <person name="Lee J."/>
            <person name="Mihaltcheva S."/>
            <person name="LaButti K."/>
            <person name="Lipzen A."/>
            <person name="Waldron R."/>
            <person name="Moloney N.M."/>
            <person name="Sperisen C."/>
            <person name="Kredics L."/>
            <person name="Vagvoelgyi C."/>
            <person name="Patrignani A."/>
            <person name="Fitzpatrick D."/>
            <person name="Nagy I."/>
            <person name="Doyle S."/>
            <person name="Anderson J.B."/>
            <person name="Grigoriev I.V."/>
            <person name="Gueldener U."/>
            <person name="Muensterkoetter M."/>
            <person name="Nagy L.G."/>
        </authorList>
    </citation>
    <scope>NUCLEOTIDE SEQUENCE [LARGE SCALE GENOMIC DNA]</scope>
    <source>
        <strain evidence="2">28-4</strain>
    </source>
</reference>
<protein>
    <submittedName>
        <fullName evidence="1">Uncharacterized protein</fullName>
    </submittedName>
</protein>
<proteinExistence type="predicted"/>